<dbReference type="PANTHER" id="PTHR11717">
    <property type="entry name" value="LOW MOLECULAR WEIGHT PROTEIN TYROSINE PHOSPHATASE"/>
    <property type="match status" value="1"/>
</dbReference>
<dbReference type="Proteomes" id="UP001305815">
    <property type="component" value="Chromosome"/>
</dbReference>
<dbReference type="SMART" id="SM00226">
    <property type="entry name" value="LMWPc"/>
    <property type="match status" value="1"/>
</dbReference>
<evidence type="ECO:0000256" key="3">
    <source>
        <dbReference type="ARBA" id="ARBA00022801"/>
    </source>
</evidence>
<dbReference type="RefSeq" id="WP_316266493.1">
    <property type="nucleotide sequence ID" value="NZ_AP027742.1"/>
</dbReference>
<dbReference type="InterPro" id="IPR036196">
    <property type="entry name" value="Ptyr_pPase_sf"/>
</dbReference>
<dbReference type="SUPFAM" id="SSF52788">
    <property type="entry name" value="Phosphotyrosine protein phosphatases I"/>
    <property type="match status" value="1"/>
</dbReference>
<dbReference type="EMBL" id="AP027742">
    <property type="protein sequence ID" value="BDZ76880.1"/>
    <property type="molecule type" value="Genomic_DNA"/>
</dbReference>
<dbReference type="Pfam" id="PF01451">
    <property type="entry name" value="LMWPc"/>
    <property type="match status" value="1"/>
</dbReference>
<accession>A0ABN6YW70</accession>
<gene>
    <name evidence="7" type="ORF">Lac1_10630</name>
</gene>
<proteinExistence type="inferred from homology"/>
<evidence type="ECO:0000256" key="4">
    <source>
        <dbReference type="ARBA" id="ARBA00022912"/>
    </source>
</evidence>
<evidence type="ECO:0000313" key="8">
    <source>
        <dbReference type="Proteomes" id="UP001305815"/>
    </source>
</evidence>
<dbReference type="InterPro" id="IPR050438">
    <property type="entry name" value="LMW_PTPase"/>
</dbReference>
<comment type="catalytic activity">
    <reaction evidence="5">
        <text>O-phospho-L-tyrosyl-[protein] + H2O = L-tyrosyl-[protein] + phosphate</text>
        <dbReference type="Rhea" id="RHEA:10684"/>
        <dbReference type="Rhea" id="RHEA-COMP:10136"/>
        <dbReference type="Rhea" id="RHEA-COMP:20101"/>
        <dbReference type="ChEBI" id="CHEBI:15377"/>
        <dbReference type="ChEBI" id="CHEBI:43474"/>
        <dbReference type="ChEBI" id="CHEBI:46858"/>
        <dbReference type="ChEBI" id="CHEBI:61978"/>
        <dbReference type="EC" id="3.1.3.48"/>
    </reaction>
</comment>
<evidence type="ECO:0000256" key="2">
    <source>
        <dbReference type="ARBA" id="ARBA00013064"/>
    </source>
</evidence>
<sequence length="157" mass="18248">MIKVLFICHGNICRSPMAEFIFRDMVQKQGLGDHFHIASAATSREELGNPVHRGTREKLRQHGIETTGKYSVQMTKKDYQNYDYLIGMDDWNIRNIMRIIGKDPDHKVHKLLEFAQSSDDIADPWYTGNFDRTYEDVVKGCRGLLKKLVEEKREAMV</sequence>
<dbReference type="EC" id="3.1.3.48" evidence="2"/>
<name>A0ABN6YW70_9FIRM</name>
<evidence type="ECO:0000256" key="5">
    <source>
        <dbReference type="ARBA" id="ARBA00051722"/>
    </source>
</evidence>
<evidence type="ECO:0000259" key="6">
    <source>
        <dbReference type="SMART" id="SM00226"/>
    </source>
</evidence>
<keyword evidence="4" id="KW-0904">Protein phosphatase</keyword>
<comment type="similarity">
    <text evidence="1">Belongs to the low molecular weight phosphotyrosine protein phosphatase family.</text>
</comment>
<organism evidence="7 8">
    <name type="scientific">Claveliimonas bilis</name>
    <dbReference type="NCBI Taxonomy" id="3028070"/>
    <lineage>
        <taxon>Bacteria</taxon>
        <taxon>Bacillati</taxon>
        <taxon>Bacillota</taxon>
        <taxon>Clostridia</taxon>
        <taxon>Lachnospirales</taxon>
        <taxon>Lachnospiraceae</taxon>
        <taxon>Claveliimonas</taxon>
    </lineage>
</organism>
<dbReference type="CDD" id="cd16343">
    <property type="entry name" value="LMWPTP"/>
    <property type="match status" value="1"/>
</dbReference>
<reference evidence="8" key="1">
    <citation type="journal article" date="2023" name="Int. J. Syst. Evol. Microbiol.">
        <title>Claveliimonas bilis gen. nov., sp. nov., deoxycholic acid-producing bacteria isolated from human faeces, and reclassification of Sellimonas monacensis Zenner et al. 2021 as Claveliimonas monacensis comb. nov.</title>
        <authorList>
            <person name="Hisatomi A."/>
            <person name="Kastawa N.W.E.P.G."/>
            <person name="Song I."/>
            <person name="Ohkuma M."/>
            <person name="Fukiya S."/>
            <person name="Sakamoto M."/>
        </authorList>
    </citation>
    <scope>NUCLEOTIDE SEQUENCE [LARGE SCALE GENOMIC DNA]</scope>
    <source>
        <strain evidence="8">12BBH14</strain>
    </source>
</reference>
<dbReference type="PANTHER" id="PTHR11717:SF7">
    <property type="entry name" value="LOW MOLECULAR WEIGHT PHOSPHOTYROSINE PROTEIN PHOSPHATASE"/>
    <property type="match status" value="1"/>
</dbReference>
<keyword evidence="3" id="KW-0378">Hydrolase</keyword>
<dbReference type="InterPro" id="IPR017867">
    <property type="entry name" value="Tyr_phospatase_low_mol_wt"/>
</dbReference>
<keyword evidence="8" id="KW-1185">Reference proteome</keyword>
<dbReference type="PRINTS" id="PR00719">
    <property type="entry name" value="LMWPTPASE"/>
</dbReference>
<dbReference type="Gene3D" id="3.40.50.2300">
    <property type="match status" value="1"/>
</dbReference>
<evidence type="ECO:0000313" key="7">
    <source>
        <dbReference type="EMBL" id="BDZ76880.1"/>
    </source>
</evidence>
<evidence type="ECO:0000256" key="1">
    <source>
        <dbReference type="ARBA" id="ARBA00011063"/>
    </source>
</evidence>
<protein>
    <recommendedName>
        <fullName evidence="2">protein-tyrosine-phosphatase</fullName>
        <ecNumber evidence="2">3.1.3.48</ecNumber>
    </recommendedName>
</protein>
<dbReference type="InterPro" id="IPR023485">
    <property type="entry name" value="Ptyr_pPase"/>
</dbReference>
<feature type="domain" description="Phosphotyrosine protein phosphatase I" evidence="6">
    <location>
        <begin position="2"/>
        <end position="147"/>
    </location>
</feature>